<evidence type="ECO:0000313" key="3">
    <source>
        <dbReference type="Proteomes" id="UP000629025"/>
    </source>
</evidence>
<dbReference type="Pfam" id="PF03473">
    <property type="entry name" value="MOSC"/>
    <property type="match status" value="1"/>
</dbReference>
<accession>A0ABQ1KJ80</accession>
<dbReference type="Pfam" id="PF03476">
    <property type="entry name" value="MOSC_N"/>
    <property type="match status" value="1"/>
</dbReference>
<dbReference type="PANTHER" id="PTHR14237">
    <property type="entry name" value="MOLYBDOPTERIN COFACTOR SULFURASE MOSC"/>
    <property type="match status" value="1"/>
</dbReference>
<dbReference type="EMBL" id="BMIJ01000006">
    <property type="protein sequence ID" value="GGC01092.1"/>
    <property type="molecule type" value="Genomic_DNA"/>
</dbReference>
<name>A0ABQ1KJ80_9GAMM</name>
<gene>
    <name evidence="2" type="ORF">GCM10011352_29030</name>
</gene>
<protein>
    <recommendedName>
        <fullName evidence="1">MOSC domain-containing protein</fullName>
    </recommendedName>
</protein>
<dbReference type="RefSeq" id="WP_188749590.1">
    <property type="nucleotide sequence ID" value="NZ_BMIJ01000006.1"/>
</dbReference>
<evidence type="ECO:0000313" key="2">
    <source>
        <dbReference type="EMBL" id="GGC01092.1"/>
    </source>
</evidence>
<dbReference type="PROSITE" id="PS51340">
    <property type="entry name" value="MOSC"/>
    <property type="match status" value="1"/>
</dbReference>
<organism evidence="2 3">
    <name type="scientific">Marinobacterium zhoushanense</name>
    <dbReference type="NCBI Taxonomy" id="1679163"/>
    <lineage>
        <taxon>Bacteria</taxon>
        <taxon>Pseudomonadati</taxon>
        <taxon>Pseudomonadota</taxon>
        <taxon>Gammaproteobacteria</taxon>
        <taxon>Oceanospirillales</taxon>
        <taxon>Oceanospirillaceae</taxon>
        <taxon>Marinobacterium</taxon>
    </lineage>
</organism>
<feature type="domain" description="MOSC" evidence="1">
    <location>
        <begin position="117"/>
        <end position="265"/>
    </location>
</feature>
<keyword evidence="3" id="KW-1185">Reference proteome</keyword>
<sequence length="266" mass="30079">MSTPQVTGLYIYPIKSGAPICLPTAWAESRGLAMDRRFIICDPEGKFITAREEPKLLRLVSTLVHDGLILSAPGKLPIYLHYHEIRDQRQQVAVWNDILAGKRCPESLDSWLSDYLQQPVHLIYNDPDSYRVAGRAPKRPVLFSDGYPILLTSEASLQAIRDEGPTDTEMRRFRPNLVVKGAPAWAEDDWKRIAIGDVELELVKPCERCVLITRDPHSGEKDPRSEPLRTLARIHRSEDGRVCFGHNLMVTKPGLLEVGARVRILE</sequence>
<dbReference type="InterPro" id="IPR011037">
    <property type="entry name" value="Pyrv_Knase-like_insert_dom_sf"/>
</dbReference>
<dbReference type="SUPFAM" id="SSF141673">
    <property type="entry name" value="MOSC N-terminal domain-like"/>
    <property type="match status" value="1"/>
</dbReference>
<comment type="caution">
    <text evidence="2">The sequence shown here is derived from an EMBL/GenBank/DDBJ whole genome shotgun (WGS) entry which is preliminary data.</text>
</comment>
<proteinExistence type="predicted"/>
<dbReference type="PANTHER" id="PTHR14237:SF19">
    <property type="entry name" value="MITOCHONDRIAL AMIDOXIME REDUCING COMPONENT 1"/>
    <property type="match status" value="1"/>
</dbReference>
<dbReference type="SUPFAM" id="SSF50800">
    <property type="entry name" value="PK beta-barrel domain-like"/>
    <property type="match status" value="1"/>
</dbReference>
<dbReference type="Proteomes" id="UP000629025">
    <property type="component" value="Unassembled WGS sequence"/>
</dbReference>
<dbReference type="InterPro" id="IPR005303">
    <property type="entry name" value="MOCOS_middle"/>
</dbReference>
<dbReference type="InterPro" id="IPR005302">
    <property type="entry name" value="MoCF_Sase_C"/>
</dbReference>
<evidence type="ECO:0000259" key="1">
    <source>
        <dbReference type="PROSITE" id="PS51340"/>
    </source>
</evidence>
<reference evidence="3" key="1">
    <citation type="journal article" date="2019" name="Int. J. Syst. Evol. Microbiol.">
        <title>The Global Catalogue of Microorganisms (GCM) 10K type strain sequencing project: providing services to taxonomists for standard genome sequencing and annotation.</title>
        <authorList>
            <consortium name="The Broad Institute Genomics Platform"/>
            <consortium name="The Broad Institute Genome Sequencing Center for Infectious Disease"/>
            <person name="Wu L."/>
            <person name="Ma J."/>
        </authorList>
    </citation>
    <scope>NUCLEOTIDE SEQUENCE [LARGE SCALE GENOMIC DNA]</scope>
    <source>
        <strain evidence="3">CGMCC 1.15341</strain>
    </source>
</reference>